<organism evidence="2 3">
    <name type="scientific">Cellvibrio polysaccharolyticus</name>
    <dbReference type="NCBI Taxonomy" id="2082724"/>
    <lineage>
        <taxon>Bacteria</taxon>
        <taxon>Pseudomonadati</taxon>
        <taxon>Pseudomonadota</taxon>
        <taxon>Gammaproteobacteria</taxon>
        <taxon>Cellvibrionales</taxon>
        <taxon>Cellvibrionaceae</taxon>
        <taxon>Cellvibrio</taxon>
    </lineage>
</organism>
<sequence>MLTTVITVVAAMYLLASLIALAPRKPGYSHIAHSISEIGEVGAPNKHFVAFGLFLPIGLVLLLVAYLVRTDSPAAAALALYIAIGYIGAAAFPCDPGSPLFGTVRQVLHNLAGAVEYVGGGFALVKLAESFGQPFKAAGFVVLGTAIALSVLPSNSIGGLIQRIAEICLFGGLALAVWWGSAV</sequence>
<proteinExistence type="predicted"/>
<feature type="transmembrane region" description="Helical" evidence="1">
    <location>
        <begin position="48"/>
        <end position="68"/>
    </location>
</feature>
<feature type="transmembrane region" description="Helical" evidence="1">
    <location>
        <begin position="75"/>
        <end position="92"/>
    </location>
</feature>
<accession>A0A928YUC1</accession>
<dbReference type="Proteomes" id="UP000652567">
    <property type="component" value="Unassembled WGS sequence"/>
</dbReference>
<comment type="caution">
    <text evidence="2">The sequence shown here is derived from an EMBL/GenBank/DDBJ whole genome shotgun (WGS) entry which is preliminary data.</text>
</comment>
<keyword evidence="1" id="KW-0812">Transmembrane</keyword>
<keyword evidence="1" id="KW-1133">Transmembrane helix</keyword>
<dbReference type="Pfam" id="PF06197">
    <property type="entry name" value="DUF998"/>
    <property type="match status" value="1"/>
</dbReference>
<name>A0A928YUC1_9GAMM</name>
<keyword evidence="1" id="KW-0472">Membrane</keyword>
<dbReference type="AlphaFoldDB" id="A0A928YUC1"/>
<dbReference type="RefSeq" id="WP_193906677.1">
    <property type="nucleotide sequence ID" value="NZ_PRDL01000001.1"/>
</dbReference>
<dbReference type="EMBL" id="PRDL01000001">
    <property type="protein sequence ID" value="MBE8715948.1"/>
    <property type="molecule type" value="Genomic_DNA"/>
</dbReference>
<evidence type="ECO:0000313" key="2">
    <source>
        <dbReference type="EMBL" id="MBE8715948.1"/>
    </source>
</evidence>
<protein>
    <submittedName>
        <fullName evidence="2">DUF998 domain-containing protein</fullName>
    </submittedName>
</protein>
<dbReference type="InterPro" id="IPR009339">
    <property type="entry name" value="DUF998"/>
</dbReference>
<feature type="transmembrane region" description="Helical" evidence="1">
    <location>
        <begin position="135"/>
        <end position="152"/>
    </location>
</feature>
<evidence type="ECO:0000256" key="1">
    <source>
        <dbReference type="SAM" id="Phobius"/>
    </source>
</evidence>
<keyword evidence="3" id="KW-1185">Reference proteome</keyword>
<gene>
    <name evidence="2" type="ORF">C4F51_01940</name>
</gene>
<evidence type="ECO:0000313" key="3">
    <source>
        <dbReference type="Proteomes" id="UP000652567"/>
    </source>
</evidence>
<reference evidence="2" key="1">
    <citation type="submission" date="2018-07" db="EMBL/GenBank/DDBJ databases">
        <title>Genome assembly of strain Ka43.</title>
        <authorList>
            <person name="Kukolya J."/>
            <person name="Nagy I."/>
            <person name="Horvath B."/>
            <person name="Toth A."/>
        </authorList>
    </citation>
    <scope>NUCLEOTIDE SEQUENCE</scope>
    <source>
        <strain evidence="2">KB43</strain>
    </source>
</reference>
<feature type="transmembrane region" description="Helical" evidence="1">
    <location>
        <begin position="164"/>
        <end position="181"/>
    </location>
</feature>